<dbReference type="Gene3D" id="3.30.565.10">
    <property type="entry name" value="Histidine kinase-like ATPase, C-terminal domain"/>
    <property type="match status" value="1"/>
</dbReference>
<evidence type="ECO:0000313" key="13">
    <source>
        <dbReference type="EMBL" id="MBB1488909.1"/>
    </source>
</evidence>
<reference evidence="13 14" key="1">
    <citation type="submission" date="2020-08" db="EMBL/GenBank/DDBJ databases">
        <title>Oceanospirillum sp. nov. isolated from marine sediment.</title>
        <authorList>
            <person name="Ji X."/>
        </authorList>
    </citation>
    <scope>NUCLEOTIDE SEQUENCE [LARGE SCALE GENOMIC DNA]</scope>
    <source>
        <strain evidence="13 14">D5</strain>
    </source>
</reference>
<dbReference type="CDD" id="cd06225">
    <property type="entry name" value="HAMP"/>
    <property type="match status" value="1"/>
</dbReference>
<evidence type="ECO:0000256" key="6">
    <source>
        <dbReference type="ARBA" id="ARBA00022679"/>
    </source>
</evidence>
<dbReference type="InterPro" id="IPR050980">
    <property type="entry name" value="2C_sensor_his_kinase"/>
</dbReference>
<evidence type="ECO:0000259" key="12">
    <source>
        <dbReference type="PROSITE" id="PS50885"/>
    </source>
</evidence>
<dbReference type="InterPro" id="IPR004358">
    <property type="entry name" value="Sig_transdc_His_kin-like_C"/>
</dbReference>
<evidence type="ECO:0000256" key="9">
    <source>
        <dbReference type="ARBA" id="ARBA00022840"/>
    </source>
</evidence>
<sequence>MKKSFFLQLLILIILLVSISQASQISRIFDLWSPHMTMIEHHRFQGTRALLERHLQSFPPSERQRQVDSLQPEFGYYLGYQAIEQLSLSDEQWQQLEQQTHIFDPDSLNHYLLSEQVRTNRPQVLVIQNIDMDTGHVESPIEKGLTGNARLIEAILLRFPQSQWSDLVQQIQPDDGIPYALHALESLSLTAGQQIALQQTGITFQPKEEYEQSADMAFSRIGNSQQILVQGPVTGEAVSRYQMSALAAYFLMLAGMIGLPVALWLWPVWRFSGRIKQYCQQCAQGDFSQRLSLKAAGQLAPLAEVLNTMADRVDFSRQQSQTFSHAISHDIRTPLTNLSFSLELYRRADNPEQKQKIMRRMQASLTEIKQLQTELDMFSRFEHQVVRMPLNTEPLAEFWQEVQNKWQHLPAQHAADGKTLTIAASQCQALCQLNNHYLQRALDNLINNALRHADSQVRVTLNQVESGQIGTHCVISVENDGQPIDKQDQERIFQPFVRLEESRNRDSGGAGLGLSIVRAIAEAHNGKVSVMSEVSSGWTCFQITLPVYQSEEQHQTGSD</sequence>
<proteinExistence type="predicted"/>
<dbReference type="InterPro" id="IPR003661">
    <property type="entry name" value="HisK_dim/P_dom"/>
</dbReference>
<feature type="domain" description="Histidine kinase" evidence="11">
    <location>
        <begin position="326"/>
        <end position="549"/>
    </location>
</feature>
<dbReference type="InterPro" id="IPR003594">
    <property type="entry name" value="HATPase_dom"/>
</dbReference>
<dbReference type="GO" id="GO:0000155">
    <property type="term" value="F:phosphorelay sensor kinase activity"/>
    <property type="evidence" value="ECO:0007669"/>
    <property type="project" value="InterPro"/>
</dbReference>
<dbReference type="Pfam" id="PF00512">
    <property type="entry name" value="HisKA"/>
    <property type="match status" value="1"/>
</dbReference>
<dbReference type="SMART" id="SM00387">
    <property type="entry name" value="HATPase_c"/>
    <property type="match status" value="1"/>
</dbReference>
<dbReference type="Pfam" id="PF02518">
    <property type="entry name" value="HATPase_c"/>
    <property type="match status" value="1"/>
</dbReference>
<evidence type="ECO:0000256" key="3">
    <source>
        <dbReference type="ARBA" id="ARBA00012438"/>
    </source>
</evidence>
<dbReference type="Proteomes" id="UP000565262">
    <property type="component" value="Unassembled WGS sequence"/>
</dbReference>
<dbReference type="InterPro" id="IPR005467">
    <property type="entry name" value="His_kinase_dom"/>
</dbReference>
<dbReference type="PROSITE" id="PS50885">
    <property type="entry name" value="HAMP"/>
    <property type="match status" value="1"/>
</dbReference>
<dbReference type="GO" id="GO:0005524">
    <property type="term" value="F:ATP binding"/>
    <property type="evidence" value="ECO:0007669"/>
    <property type="project" value="UniProtKB-KW"/>
</dbReference>
<keyword evidence="4" id="KW-1003">Cell membrane</keyword>
<feature type="domain" description="HAMP" evidence="12">
    <location>
        <begin position="274"/>
        <end position="318"/>
    </location>
</feature>
<keyword evidence="10" id="KW-0472">Membrane</keyword>
<dbReference type="EC" id="2.7.13.3" evidence="3"/>
<protein>
    <recommendedName>
        <fullName evidence="3">histidine kinase</fullName>
        <ecNumber evidence="3">2.7.13.3</ecNumber>
    </recommendedName>
</protein>
<evidence type="ECO:0000259" key="11">
    <source>
        <dbReference type="PROSITE" id="PS50109"/>
    </source>
</evidence>
<evidence type="ECO:0000256" key="8">
    <source>
        <dbReference type="ARBA" id="ARBA00022777"/>
    </source>
</evidence>
<feature type="transmembrane region" description="Helical" evidence="10">
    <location>
        <begin position="246"/>
        <end position="266"/>
    </location>
</feature>
<keyword evidence="14" id="KW-1185">Reference proteome</keyword>
<dbReference type="AlphaFoldDB" id="A0A839IWS7"/>
<comment type="caution">
    <text evidence="13">The sequence shown here is derived from an EMBL/GenBank/DDBJ whole genome shotgun (WGS) entry which is preliminary data.</text>
</comment>
<dbReference type="SUPFAM" id="SSF55874">
    <property type="entry name" value="ATPase domain of HSP90 chaperone/DNA topoisomerase II/histidine kinase"/>
    <property type="match status" value="1"/>
</dbReference>
<name>A0A839IWS7_9GAMM</name>
<keyword evidence="10" id="KW-1133">Transmembrane helix</keyword>
<keyword evidence="8" id="KW-0418">Kinase</keyword>
<dbReference type="InterPro" id="IPR003660">
    <property type="entry name" value="HAMP_dom"/>
</dbReference>
<dbReference type="SMART" id="SM00388">
    <property type="entry name" value="HisKA"/>
    <property type="match status" value="1"/>
</dbReference>
<evidence type="ECO:0000256" key="2">
    <source>
        <dbReference type="ARBA" id="ARBA00004651"/>
    </source>
</evidence>
<dbReference type="PROSITE" id="PS50109">
    <property type="entry name" value="HIS_KIN"/>
    <property type="match status" value="1"/>
</dbReference>
<evidence type="ECO:0000256" key="5">
    <source>
        <dbReference type="ARBA" id="ARBA00022553"/>
    </source>
</evidence>
<dbReference type="InterPro" id="IPR036097">
    <property type="entry name" value="HisK_dim/P_sf"/>
</dbReference>
<dbReference type="InterPro" id="IPR036890">
    <property type="entry name" value="HATPase_C_sf"/>
</dbReference>
<evidence type="ECO:0000256" key="10">
    <source>
        <dbReference type="SAM" id="Phobius"/>
    </source>
</evidence>
<dbReference type="EMBL" id="JACJFM010000038">
    <property type="protein sequence ID" value="MBB1488909.1"/>
    <property type="molecule type" value="Genomic_DNA"/>
</dbReference>
<keyword evidence="10" id="KW-0812">Transmembrane</keyword>
<comment type="catalytic activity">
    <reaction evidence="1">
        <text>ATP + protein L-histidine = ADP + protein N-phospho-L-histidine.</text>
        <dbReference type="EC" id="2.7.13.3"/>
    </reaction>
</comment>
<keyword evidence="7" id="KW-0547">Nucleotide-binding</keyword>
<evidence type="ECO:0000313" key="14">
    <source>
        <dbReference type="Proteomes" id="UP000565262"/>
    </source>
</evidence>
<keyword evidence="6" id="KW-0808">Transferase</keyword>
<evidence type="ECO:0000256" key="1">
    <source>
        <dbReference type="ARBA" id="ARBA00000085"/>
    </source>
</evidence>
<accession>A0A839IWS7</accession>
<dbReference type="GO" id="GO:0005886">
    <property type="term" value="C:plasma membrane"/>
    <property type="evidence" value="ECO:0007669"/>
    <property type="project" value="UniProtKB-SubCell"/>
</dbReference>
<evidence type="ECO:0000256" key="7">
    <source>
        <dbReference type="ARBA" id="ARBA00022741"/>
    </source>
</evidence>
<dbReference type="SUPFAM" id="SSF47384">
    <property type="entry name" value="Homodimeric domain of signal transducing histidine kinase"/>
    <property type="match status" value="1"/>
</dbReference>
<gene>
    <name evidence="13" type="ORF">H4O21_20065</name>
</gene>
<dbReference type="CDD" id="cd00082">
    <property type="entry name" value="HisKA"/>
    <property type="match status" value="1"/>
</dbReference>
<comment type="subcellular location">
    <subcellularLocation>
        <location evidence="2">Cell membrane</location>
        <topology evidence="2">Multi-pass membrane protein</topology>
    </subcellularLocation>
</comment>
<keyword evidence="9" id="KW-0067">ATP-binding</keyword>
<keyword evidence="5" id="KW-0597">Phosphoprotein</keyword>
<dbReference type="PANTHER" id="PTHR44936">
    <property type="entry name" value="SENSOR PROTEIN CREC"/>
    <property type="match status" value="1"/>
</dbReference>
<dbReference type="RefSeq" id="WP_182810680.1">
    <property type="nucleotide sequence ID" value="NZ_JACJFM010000038.1"/>
</dbReference>
<organism evidence="13 14">
    <name type="scientific">Oceanospirillum sediminis</name>
    <dbReference type="NCBI Taxonomy" id="2760088"/>
    <lineage>
        <taxon>Bacteria</taxon>
        <taxon>Pseudomonadati</taxon>
        <taxon>Pseudomonadota</taxon>
        <taxon>Gammaproteobacteria</taxon>
        <taxon>Oceanospirillales</taxon>
        <taxon>Oceanospirillaceae</taxon>
        <taxon>Oceanospirillum</taxon>
    </lineage>
</organism>
<dbReference type="Gene3D" id="1.10.287.130">
    <property type="match status" value="1"/>
</dbReference>
<evidence type="ECO:0000256" key="4">
    <source>
        <dbReference type="ARBA" id="ARBA00022475"/>
    </source>
</evidence>
<dbReference type="PANTHER" id="PTHR44936:SF10">
    <property type="entry name" value="SENSOR PROTEIN RSTB"/>
    <property type="match status" value="1"/>
</dbReference>
<dbReference type="PRINTS" id="PR00344">
    <property type="entry name" value="BCTRLSENSOR"/>
</dbReference>